<feature type="non-terminal residue" evidence="1">
    <location>
        <position position="1"/>
    </location>
</feature>
<name>A0A8J2PBE1_9HEXA</name>
<gene>
    <name evidence="1" type="ORF">AFUS01_LOCUS32281</name>
</gene>
<dbReference type="AlphaFoldDB" id="A0A8J2PBE1"/>
<keyword evidence="2" id="KW-1185">Reference proteome</keyword>
<dbReference type="Proteomes" id="UP000708208">
    <property type="component" value="Unassembled WGS sequence"/>
</dbReference>
<evidence type="ECO:0000313" key="1">
    <source>
        <dbReference type="EMBL" id="CAG7821982.1"/>
    </source>
</evidence>
<comment type="caution">
    <text evidence="1">The sequence shown here is derived from an EMBL/GenBank/DDBJ whole genome shotgun (WGS) entry which is preliminary data.</text>
</comment>
<reference evidence="1" key="1">
    <citation type="submission" date="2021-06" db="EMBL/GenBank/DDBJ databases">
        <authorList>
            <person name="Hodson N. C."/>
            <person name="Mongue J. A."/>
            <person name="Jaron S. K."/>
        </authorList>
    </citation>
    <scope>NUCLEOTIDE SEQUENCE</scope>
</reference>
<sequence>KLYRILYVAIQSVNRPPLLYISS</sequence>
<dbReference type="EMBL" id="CAJVCH010525033">
    <property type="protein sequence ID" value="CAG7821982.1"/>
    <property type="molecule type" value="Genomic_DNA"/>
</dbReference>
<proteinExistence type="predicted"/>
<protein>
    <submittedName>
        <fullName evidence="1">Uncharacterized protein</fullName>
    </submittedName>
</protein>
<evidence type="ECO:0000313" key="2">
    <source>
        <dbReference type="Proteomes" id="UP000708208"/>
    </source>
</evidence>
<organism evidence="1 2">
    <name type="scientific">Allacma fusca</name>
    <dbReference type="NCBI Taxonomy" id="39272"/>
    <lineage>
        <taxon>Eukaryota</taxon>
        <taxon>Metazoa</taxon>
        <taxon>Ecdysozoa</taxon>
        <taxon>Arthropoda</taxon>
        <taxon>Hexapoda</taxon>
        <taxon>Collembola</taxon>
        <taxon>Symphypleona</taxon>
        <taxon>Sminthuridae</taxon>
        <taxon>Allacma</taxon>
    </lineage>
</organism>
<accession>A0A8J2PBE1</accession>